<dbReference type="EMBL" id="CP086322">
    <property type="protein sequence ID" value="UQA97489.1"/>
    <property type="molecule type" value="Genomic_DNA"/>
</dbReference>
<dbReference type="Pfam" id="PF01636">
    <property type="entry name" value="APH"/>
    <property type="match status" value="1"/>
</dbReference>
<keyword evidence="3" id="KW-1185">Reference proteome</keyword>
<dbReference type="InterPro" id="IPR011009">
    <property type="entry name" value="Kinase-like_dom_sf"/>
</dbReference>
<feature type="domain" description="Aminoglycoside phosphotransferase" evidence="1">
    <location>
        <begin position="35"/>
        <end position="224"/>
    </location>
</feature>
<name>A0ABY4MI56_9ACTN</name>
<dbReference type="RefSeq" id="WP_248868448.1">
    <property type="nucleotide sequence ID" value="NZ_CP086322.1"/>
</dbReference>
<evidence type="ECO:0000259" key="1">
    <source>
        <dbReference type="Pfam" id="PF01636"/>
    </source>
</evidence>
<sequence length="314" mass="34742">MDNPHWQFVKKRTADPGGAVYVNTDGTRYRRTGGPALAAEAAFQRQLAEHGYPVPRILDDGVTDDGHVYVVEESLGERSLHDVALESLDGTRALPDTVVDLAAEVGGRLLRAQATHAVAADPQALRRWVRTAGWTDNVFAENPDFNSDRVQAALDQAVTQLTGVPLVRGHLDYGLPNVLPAGVIDWQHHGLVPHGYDVVLALEIVPFKGGTKGYAATDQQRHRYLEALNEVARATTGHPLSQLLGPYLLVKALFFLALMKPTDHARTDKHLKWHYRRHLFMEVLEQYERTGAVDPARFPTLDDFTARHDAAGHP</sequence>
<reference evidence="2" key="1">
    <citation type="submission" date="2021-10" db="EMBL/GenBank/DDBJ databases">
        <title>Streptomyces nigrumlapis sp.nov.,an antimicrobial producing actinobacterium isolated from Black Gobi rocks.</title>
        <authorList>
            <person name="Wen Y."/>
            <person name="Zhang W."/>
            <person name="Liu X.G."/>
        </authorList>
    </citation>
    <scope>NUCLEOTIDE SEQUENCE</scope>
    <source>
        <strain evidence="2">ST13-2-2</strain>
    </source>
</reference>
<evidence type="ECO:0000313" key="3">
    <source>
        <dbReference type="Proteomes" id="UP000830115"/>
    </source>
</evidence>
<dbReference type="SUPFAM" id="SSF56112">
    <property type="entry name" value="Protein kinase-like (PK-like)"/>
    <property type="match status" value="1"/>
</dbReference>
<dbReference type="Proteomes" id="UP000830115">
    <property type="component" value="Chromosome"/>
</dbReference>
<gene>
    <name evidence="2" type="ORF">K9S39_41600</name>
</gene>
<protein>
    <submittedName>
        <fullName evidence="2">Aminoglycoside phosphotransferase family protein</fullName>
    </submittedName>
</protein>
<proteinExistence type="predicted"/>
<accession>A0ABY4MI56</accession>
<dbReference type="InterPro" id="IPR002575">
    <property type="entry name" value="Aminoglycoside_PTrfase"/>
</dbReference>
<evidence type="ECO:0000313" key="2">
    <source>
        <dbReference type="EMBL" id="UQA97489.1"/>
    </source>
</evidence>
<organism evidence="2 3">
    <name type="scientific">Streptomyces halobius</name>
    <dbReference type="NCBI Taxonomy" id="2879846"/>
    <lineage>
        <taxon>Bacteria</taxon>
        <taxon>Bacillati</taxon>
        <taxon>Actinomycetota</taxon>
        <taxon>Actinomycetes</taxon>
        <taxon>Kitasatosporales</taxon>
        <taxon>Streptomycetaceae</taxon>
        <taxon>Streptomyces</taxon>
    </lineage>
</organism>